<evidence type="ECO:0000313" key="3">
    <source>
        <dbReference type="Proteomes" id="UP000799118"/>
    </source>
</evidence>
<reference evidence="2" key="1">
    <citation type="journal article" date="2019" name="Environ. Microbiol.">
        <title>Fungal ecological strategies reflected in gene transcription - a case study of two litter decomposers.</title>
        <authorList>
            <person name="Barbi F."/>
            <person name="Kohler A."/>
            <person name="Barry K."/>
            <person name="Baskaran P."/>
            <person name="Daum C."/>
            <person name="Fauchery L."/>
            <person name="Ihrmark K."/>
            <person name="Kuo A."/>
            <person name="LaButti K."/>
            <person name="Lipzen A."/>
            <person name="Morin E."/>
            <person name="Grigoriev I.V."/>
            <person name="Henrissat B."/>
            <person name="Lindahl B."/>
            <person name="Martin F."/>
        </authorList>
    </citation>
    <scope>NUCLEOTIDE SEQUENCE</scope>
    <source>
        <strain evidence="2">JB14</strain>
    </source>
</reference>
<keyword evidence="3" id="KW-1185">Reference proteome</keyword>
<dbReference type="EMBL" id="ML769437">
    <property type="protein sequence ID" value="KAE9402202.1"/>
    <property type="molecule type" value="Genomic_DNA"/>
</dbReference>
<evidence type="ECO:0000313" key="2">
    <source>
        <dbReference type="EMBL" id="KAE9402202.1"/>
    </source>
</evidence>
<organism evidence="2 3">
    <name type="scientific">Gymnopus androsaceus JB14</name>
    <dbReference type="NCBI Taxonomy" id="1447944"/>
    <lineage>
        <taxon>Eukaryota</taxon>
        <taxon>Fungi</taxon>
        <taxon>Dikarya</taxon>
        <taxon>Basidiomycota</taxon>
        <taxon>Agaricomycotina</taxon>
        <taxon>Agaricomycetes</taxon>
        <taxon>Agaricomycetidae</taxon>
        <taxon>Agaricales</taxon>
        <taxon>Marasmiineae</taxon>
        <taxon>Omphalotaceae</taxon>
        <taxon>Gymnopus</taxon>
    </lineage>
</organism>
<keyword evidence="1" id="KW-1133">Transmembrane helix</keyword>
<sequence>MICQKSVLQVSGSPRQQLPSLPQELKMAFSVLSPHLPVLHHHFFLQVSLANCFVLNHYQFLSPVLFHNRSLSNPSLHVSSCFRLPFPLHSVLLYSQQIYQFITFIVIYFFYINLNERTT</sequence>
<protein>
    <submittedName>
        <fullName evidence="2">Uncharacterized protein</fullName>
    </submittedName>
</protein>
<feature type="transmembrane region" description="Helical" evidence="1">
    <location>
        <begin position="97"/>
        <end position="114"/>
    </location>
</feature>
<accession>A0A6A4HSR6</accession>
<name>A0A6A4HSR6_9AGAR</name>
<keyword evidence="1" id="KW-0812">Transmembrane</keyword>
<dbReference type="AlphaFoldDB" id="A0A6A4HSR6"/>
<keyword evidence="1" id="KW-0472">Membrane</keyword>
<proteinExistence type="predicted"/>
<dbReference type="Proteomes" id="UP000799118">
    <property type="component" value="Unassembled WGS sequence"/>
</dbReference>
<gene>
    <name evidence="2" type="ORF">BT96DRAFT_563143</name>
</gene>
<evidence type="ECO:0000256" key="1">
    <source>
        <dbReference type="SAM" id="Phobius"/>
    </source>
</evidence>